<name>A0A6B0UMI6_IXORI</name>
<feature type="signal peptide" evidence="2">
    <location>
        <begin position="1"/>
        <end position="17"/>
    </location>
</feature>
<feature type="compositionally biased region" description="Basic and acidic residues" evidence="1">
    <location>
        <begin position="80"/>
        <end position="101"/>
    </location>
</feature>
<evidence type="ECO:0000313" key="3">
    <source>
        <dbReference type="EMBL" id="MXU91029.1"/>
    </source>
</evidence>
<evidence type="ECO:0000256" key="1">
    <source>
        <dbReference type="SAM" id="MobiDB-lite"/>
    </source>
</evidence>
<accession>A0A6B0UMI6</accession>
<protein>
    <submittedName>
        <fullName evidence="3">Putative secreted protein</fullName>
    </submittedName>
</protein>
<dbReference type="EMBL" id="GIFC01008946">
    <property type="protein sequence ID" value="MXU91029.1"/>
    <property type="molecule type" value="Transcribed_RNA"/>
</dbReference>
<evidence type="ECO:0000256" key="2">
    <source>
        <dbReference type="SAM" id="SignalP"/>
    </source>
</evidence>
<reference evidence="3" key="1">
    <citation type="submission" date="2019-12" db="EMBL/GenBank/DDBJ databases">
        <title>An insight into the sialome of adult female Ixodes ricinus ticks feeding for 6 days.</title>
        <authorList>
            <person name="Perner J."/>
            <person name="Ribeiro J.M.C."/>
        </authorList>
    </citation>
    <scope>NUCLEOTIDE SEQUENCE</scope>
    <source>
        <strain evidence="3">Semi-engorged</strain>
        <tissue evidence="3">Salivary glands</tissue>
    </source>
</reference>
<keyword evidence="2" id="KW-0732">Signal</keyword>
<organism evidence="3">
    <name type="scientific">Ixodes ricinus</name>
    <name type="common">Common tick</name>
    <name type="synonym">Acarus ricinus</name>
    <dbReference type="NCBI Taxonomy" id="34613"/>
    <lineage>
        <taxon>Eukaryota</taxon>
        <taxon>Metazoa</taxon>
        <taxon>Ecdysozoa</taxon>
        <taxon>Arthropoda</taxon>
        <taxon>Chelicerata</taxon>
        <taxon>Arachnida</taxon>
        <taxon>Acari</taxon>
        <taxon>Parasitiformes</taxon>
        <taxon>Ixodida</taxon>
        <taxon>Ixodoidea</taxon>
        <taxon>Ixodidae</taxon>
        <taxon>Ixodinae</taxon>
        <taxon>Ixodes</taxon>
    </lineage>
</organism>
<proteinExistence type="predicted"/>
<feature type="chain" id="PRO_5025577543" evidence="2">
    <location>
        <begin position="18"/>
        <end position="119"/>
    </location>
</feature>
<sequence>MTWFCAAILGLVAAAFDQRLVVVGLVPNCNLFDDFLVELDDKTRKRLCQHLQEVPVGVLVGGPVSRIYDGTGQVVQNTKGDLEGQQHDDGEPVEHVVDSGRSEGPPELVPLCASLPRPW</sequence>
<feature type="region of interest" description="Disordered" evidence="1">
    <location>
        <begin position="79"/>
        <end position="109"/>
    </location>
</feature>
<dbReference type="AlphaFoldDB" id="A0A6B0UMI6"/>